<dbReference type="HAMAP" id="MF_00037">
    <property type="entry name" value="MurB"/>
    <property type="match status" value="1"/>
</dbReference>
<comment type="catalytic activity">
    <reaction evidence="15 16">
        <text>UDP-N-acetyl-alpha-D-muramate + NADP(+) = UDP-N-acetyl-3-O-(1-carboxyvinyl)-alpha-D-glucosamine + NADPH + H(+)</text>
        <dbReference type="Rhea" id="RHEA:12248"/>
        <dbReference type="ChEBI" id="CHEBI:15378"/>
        <dbReference type="ChEBI" id="CHEBI:57783"/>
        <dbReference type="ChEBI" id="CHEBI:58349"/>
        <dbReference type="ChEBI" id="CHEBI:68483"/>
        <dbReference type="ChEBI" id="CHEBI:70757"/>
        <dbReference type="EC" id="1.3.1.98"/>
    </reaction>
</comment>
<evidence type="ECO:0000256" key="12">
    <source>
        <dbReference type="ARBA" id="ARBA00023002"/>
    </source>
</evidence>
<evidence type="ECO:0000313" key="18">
    <source>
        <dbReference type="EMBL" id="HIU94714.1"/>
    </source>
</evidence>
<gene>
    <name evidence="16 18" type="primary">murB</name>
    <name evidence="18" type="ORF">IAD24_06090</name>
</gene>
<keyword evidence="13 16" id="KW-0131">Cell cycle</keyword>
<dbReference type="AlphaFoldDB" id="A0A9D1N4Q8"/>
<keyword evidence="8 16" id="KW-0274">FAD</keyword>
<comment type="subcellular location">
    <subcellularLocation>
        <location evidence="3 16">Cytoplasm</location>
    </subcellularLocation>
</comment>
<dbReference type="GO" id="GO:0009252">
    <property type="term" value="P:peptidoglycan biosynthetic process"/>
    <property type="evidence" value="ECO:0007669"/>
    <property type="project" value="UniProtKB-UniRule"/>
</dbReference>
<dbReference type="GO" id="GO:0051301">
    <property type="term" value="P:cell division"/>
    <property type="evidence" value="ECO:0007669"/>
    <property type="project" value="UniProtKB-KW"/>
</dbReference>
<dbReference type="Proteomes" id="UP000824128">
    <property type="component" value="Unassembled WGS sequence"/>
</dbReference>
<sequence>MSELGQSIARALAARGVAGVQVDVPLARLTSFRIGGPAAAVAAVEDAAQLMAALEACRENGFPFCVLGNGTNVLAPDEGYAGLVLRLRPEAPRFDGRRAVCGAGTPLSALAKACLGRGLAGLEALAGIPGTVGGACAMNAGAYGAQLSDVLVSVLALRDGRVEEIPVRAGDMGYRKSPFAAPGCIVLAAACALTEDDGGAAARMEAFARARREKQPLSLPSAGSVFKRPEGHFAGALIEQCGLKGARVGGAEVSALHAGFIVNRGGATCADVLALMTRVQDAVFARTGVRLEREVRLFSEL</sequence>
<dbReference type="EMBL" id="DVNZ01000193">
    <property type="protein sequence ID" value="HIU94714.1"/>
    <property type="molecule type" value="Genomic_DNA"/>
</dbReference>
<comment type="function">
    <text evidence="2 16">Cell wall formation.</text>
</comment>
<dbReference type="SUPFAM" id="SSF56176">
    <property type="entry name" value="FAD-binding/transporter-associated domain-like"/>
    <property type="match status" value="1"/>
</dbReference>
<comment type="cofactor">
    <cofactor evidence="1 16">
        <name>FAD</name>
        <dbReference type="ChEBI" id="CHEBI:57692"/>
    </cofactor>
</comment>
<protein>
    <recommendedName>
        <fullName evidence="16">UDP-N-acetylenolpyruvoylglucosamine reductase</fullName>
        <ecNumber evidence="16">1.3.1.98</ecNumber>
    </recommendedName>
    <alternativeName>
        <fullName evidence="16">UDP-N-acetylmuramate dehydrogenase</fullName>
    </alternativeName>
</protein>
<evidence type="ECO:0000256" key="7">
    <source>
        <dbReference type="ARBA" id="ARBA00022630"/>
    </source>
</evidence>
<evidence type="ECO:0000256" key="8">
    <source>
        <dbReference type="ARBA" id="ARBA00022827"/>
    </source>
</evidence>
<organism evidence="18 19">
    <name type="scientific">Candidatus Aphodomorpha intestinavium</name>
    <dbReference type="NCBI Taxonomy" id="2840672"/>
    <lineage>
        <taxon>Bacteria</taxon>
        <taxon>Bacillati</taxon>
        <taxon>Bacillota</taxon>
        <taxon>Clostridia</taxon>
        <taxon>Eubacteriales</taxon>
        <taxon>Candidatus Aphodomorpha</taxon>
    </lineage>
</organism>
<comment type="similarity">
    <text evidence="16">Belongs to the MurB family.</text>
</comment>
<evidence type="ECO:0000256" key="2">
    <source>
        <dbReference type="ARBA" id="ARBA00003921"/>
    </source>
</evidence>
<dbReference type="InterPro" id="IPR016169">
    <property type="entry name" value="FAD-bd_PCMH_sub2"/>
</dbReference>
<dbReference type="PANTHER" id="PTHR21071">
    <property type="entry name" value="UDP-N-ACETYLENOLPYRUVOYLGLUCOSAMINE REDUCTASE"/>
    <property type="match status" value="1"/>
</dbReference>
<keyword evidence="6 16" id="KW-0132">Cell division</keyword>
<dbReference type="NCBIfam" id="TIGR00179">
    <property type="entry name" value="murB"/>
    <property type="match status" value="1"/>
</dbReference>
<dbReference type="Gene3D" id="3.30.465.10">
    <property type="match status" value="1"/>
</dbReference>
<keyword evidence="12 16" id="KW-0560">Oxidoreductase</keyword>
<keyword evidence="7 16" id="KW-0285">Flavoprotein</keyword>
<dbReference type="InterPro" id="IPR036635">
    <property type="entry name" value="MurB_C_sf"/>
</dbReference>
<comment type="pathway">
    <text evidence="4 16">Cell wall biogenesis; peptidoglycan biosynthesis.</text>
</comment>
<dbReference type="GO" id="GO:0005829">
    <property type="term" value="C:cytosol"/>
    <property type="evidence" value="ECO:0007669"/>
    <property type="project" value="TreeGrafter"/>
</dbReference>
<dbReference type="GO" id="GO:0071555">
    <property type="term" value="P:cell wall organization"/>
    <property type="evidence" value="ECO:0007669"/>
    <property type="project" value="UniProtKB-KW"/>
</dbReference>
<evidence type="ECO:0000256" key="4">
    <source>
        <dbReference type="ARBA" id="ARBA00004752"/>
    </source>
</evidence>
<evidence type="ECO:0000256" key="11">
    <source>
        <dbReference type="ARBA" id="ARBA00022984"/>
    </source>
</evidence>
<evidence type="ECO:0000256" key="13">
    <source>
        <dbReference type="ARBA" id="ARBA00023306"/>
    </source>
</evidence>
<evidence type="ECO:0000256" key="3">
    <source>
        <dbReference type="ARBA" id="ARBA00004496"/>
    </source>
</evidence>
<dbReference type="InterPro" id="IPR006094">
    <property type="entry name" value="Oxid_FAD_bind_N"/>
</dbReference>
<dbReference type="GO" id="GO:0008360">
    <property type="term" value="P:regulation of cell shape"/>
    <property type="evidence" value="ECO:0007669"/>
    <property type="project" value="UniProtKB-KW"/>
</dbReference>
<evidence type="ECO:0000259" key="17">
    <source>
        <dbReference type="PROSITE" id="PS51387"/>
    </source>
</evidence>
<evidence type="ECO:0000256" key="1">
    <source>
        <dbReference type="ARBA" id="ARBA00001974"/>
    </source>
</evidence>
<dbReference type="InterPro" id="IPR016166">
    <property type="entry name" value="FAD-bd_PCMH"/>
</dbReference>
<keyword evidence="11 16" id="KW-0573">Peptidoglycan synthesis</keyword>
<keyword evidence="5 16" id="KW-0963">Cytoplasm</keyword>
<dbReference type="Pfam" id="PF02873">
    <property type="entry name" value="MurB_C"/>
    <property type="match status" value="1"/>
</dbReference>
<dbReference type="InterPro" id="IPR011601">
    <property type="entry name" value="MurB_C"/>
</dbReference>
<dbReference type="Pfam" id="PF01565">
    <property type="entry name" value="FAD_binding_4"/>
    <property type="match status" value="1"/>
</dbReference>
<dbReference type="InterPro" id="IPR003170">
    <property type="entry name" value="MurB"/>
</dbReference>
<keyword evidence="10 16" id="KW-0133">Cell shape</keyword>
<dbReference type="SUPFAM" id="SSF56194">
    <property type="entry name" value="Uridine diphospho-N-Acetylenolpyruvylglucosamine reductase, MurB, C-terminal domain"/>
    <property type="match status" value="1"/>
</dbReference>
<feature type="active site" evidence="16">
    <location>
        <position position="294"/>
    </location>
</feature>
<dbReference type="Gene3D" id="3.30.43.10">
    <property type="entry name" value="Uridine Diphospho-n-acetylenolpyruvylglucosamine Reductase, domain 2"/>
    <property type="match status" value="1"/>
</dbReference>
<dbReference type="PANTHER" id="PTHR21071:SF4">
    <property type="entry name" value="UDP-N-ACETYLENOLPYRUVOYLGLUCOSAMINE REDUCTASE"/>
    <property type="match status" value="1"/>
</dbReference>
<keyword evidence="14 16" id="KW-0961">Cell wall biogenesis/degradation</keyword>
<dbReference type="InterPro" id="IPR016167">
    <property type="entry name" value="FAD-bd_PCMH_sub1"/>
</dbReference>
<reference evidence="18" key="1">
    <citation type="submission" date="2020-10" db="EMBL/GenBank/DDBJ databases">
        <authorList>
            <person name="Gilroy R."/>
        </authorList>
    </citation>
    <scope>NUCLEOTIDE SEQUENCE</scope>
    <source>
        <strain evidence="18">ChiGjej2B2-16831</strain>
    </source>
</reference>
<evidence type="ECO:0000256" key="14">
    <source>
        <dbReference type="ARBA" id="ARBA00023316"/>
    </source>
</evidence>
<evidence type="ECO:0000256" key="15">
    <source>
        <dbReference type="ARBA" id="ARBA00048914"/>
    </source>
</evidence>
<accession>A0A9D1N4Q8</accession>
<dbReference type="EC" id="1.3.1.98" evidence="16"/>
<feature type="domain" description="FAD-binding PCMH-type" evidence="17">
    <location>
        <begin position="33"/>
        <end position="217"/>
    </location>
</feature>
<dbReference type="NCBIfam" id="NF010480">
    <property type="entry name" value="PRK13905.1"/>
    <property type="match status" value="1"/>
</dbReference>
<dbReference type="GO" id="GO:0008762">
    <property type="term" value="F:UDP-N-acetylmuramate dehydrogenase activity"/>
    <property type="evidence" value="ECO:0007669"/>
    <property type="project" value="UniProtKB-UniRule"/>
</dbReference>
<dbReference type="InterPro" id="IPR036318">
    <property type="entry name" value="FAD-bd_PCMH-like_sf"/>
</dbReference>
<evidence type="ECO:0000256" key="16">
    <source>
        <dbReference type="HAMAP-Rule" id="MF_00037"/>
    </source>
</evidence>
<dbReference type="PROSITE" id="PS51387">
    <property type="entry name" value="FAD_PCMH"/>
    <property type="match status" value="1"/>
</dbReference>
<reference evidence="18" key="2">
    <citation type="journal article" date="2021" name="PeerJ">
        <title>Extensive microbial diversity within the chicken gut microbiome revealed by metagenomics and culture.</title>
        <authorList>
            <person name="Gilroy R."/>
            <person name="Ravi A."/>
            <person name="Getino M."/>
            <person name="Pursley I."/>
            <person name="Horton D.L."/>
            <person name="Alikhan N.F."/>
            <person name="Baker D."/>
            <person name="Gharbi K."/>
            <person name="Hall N."/>
            <person name="Watson M."/>
            <person name="Adriaenssens E.M."/>
            <person name="Foster-Nyarko E."/>
            <person name="Jarju S."/>
            <person name="Secka A."/>
            <person name="Antonio M."/>
            <person name="Oren A."/>
            <person name="Chaudhuri R.R."/>
            <person name="La Ragione R."/>
            <person name="Hildebrand F."/>
            <person name="Pallen M.J."/>
        </authorList>
    </citation>
    <scope>NUCLEOTIDE SEQUENCE</scope>
    <source>
        <strain evidence="18">ChiGjej2B2-16831</strain>
    </source>
</reference>
<dbReference type="Gene3D" id="3.90.78.10">
    <property type="entry name" value="UDP-N-acetylenolpyruvoylglucosamine reductase, C-terminal domain"/>
    <property type="match status" value="1"/>
</dbReference>
<evidence type="ECO:0000256" key="9">
    <source>
        <dbReference type="ARBA" id="ARBA00022857"/>
    </source>
</evidence>
<keyword evidence="9 16" id="KW-0521">NADP</keyword>
<evidence type="ECO:0000256" key="5">
    <source>
        <dbReference type="ARBA" id="ARBA00022490"/>
    </source>
</evidence>
<evidence type="ECO:0000256" key="6">
    <source>
        <dbReference type="ARBA" id="ARBA00022618"/>
    </source>
</evidence>
<dbReference type="GO" id="GO:0071949">
    <property type="term" value="F:FAD binding"/>
    <property type="evidence" value="ECO:0007669"/>
    <property type="project" value="InterPro"/>
</dbReference>
<name>A0A9D1N4Q8_9FIRM</name>
<feature type="active site" description="Proton donor" evidence="16">
    <location>
        <position position="224"/>
    </location>
</feature>
<evidence type="ECO:0000256" key="10">
    <source>
        <dbReference type="ARBA" id="ARBA00022960"/>
    </source>
</evidence>
<comment type="caution">
    <text evidence="18">The sequence shown here is derived from an EMBL/GenBank/DDBJ whole genome shotgun (WGS) entry which is preliminary data.</text>
</comment>
<evidence type="ECO:0000313" key="19">
    <source>
        <dbReference type="Proteomes" id="UP000824128"/>
    </source>
</evidence>
<proteinExistence type="inferred from homology"/>
<feature type="active site" evidence="16">
    <location>
        <position position="175"/>
    </location>
</feature>